<accession>A0A9X1WP68</accession>
<dbReference type="Proteomes" id="UP001139347">
    <property type="component" value="Unassembled WGS sequence"/>
</dbReference>
<dbReference type="RefSeq" id="WP_244724714.1">
    <property type="nucleotide sequence ID" value="NZ_JALIRP010000003.1"/>
</dbReference>
<comment type="subcellular location">
    <subcellularLocation>
        <location evidence="1">Cell membrane</location>
        <topology evidence="1">Multi-pass membrane protein</topology>
    </subcellularLocation>
</comment>
<organism evidence="7 8">
    <name type="scientific">Paenibacillus mangrovi</name>
    <dbReference type="NCBI Taxonomy" id="2931978"/>
    <lineage>
        <taxon>Bacteria</taxon>
        <taxon>Bacillati</taxon>
        <taxon>Bacillota</taxon>
        <taxon>Bacilli</taxon>
        <taxon>Bacillales</taxon>
        <taxon>Paenibacillaceae</taxon>
        <taxon>Paenibacillus</taxon>
    </lineage>
</organism>
<feature type="transmembrane region" description="Helical" evidence="6">
    <location>
        <begin position="56"/>
        <end position="75"/>
    </location>
</feature>
<feature type="transmembrane region" description="Helical" evidence="6">
    <location>
        <begin position="81"/>
        <end position="104"/>
    </location>
</feature>
<evidence type="ECO:0000256" key="6">
    <source>
        <dbReference type="SAM" id="Phobius"/>
    </source>
</evidence>
<evidence type="ECO:0000256" key="4">
    <source>
        <dbReference type="ARBA" id="ARBA00022989"/>
    </source>
</evidence>
<dbReference type="PANTHER" id="PTHR33931:SF2">
    <property type="entry name" value="HOLIN-LIKE PROTEIN CIDA"/>
    <property type="match status" value="1"/>
</dbReference>
<reference evidence="7" key="1">
    <citation type="submission" date="2022-04" db="EMBL/GenBank/DDBJ databases">
        <title>Paenibacillus mangrovi sp. nov., a novel endophytic bacterium isolated from bark of Kandelia candel.</title>
        <authorList>
            <person name="Tuo L."/>
        </authorList>
    </citation>
    <scope>NUCLEOTIDE SEQUENCE</scope>
    <source>
        <strain evidence="7">KQZ6P-2</strain>
    </source>
</reference>
<sequence>MIGFAILAFFQLAGWLIQRLTGLPLPANVIGLLLFITALFLKWVSLHKVEETASFLLKYMSLFFVPVIVGSLAFFPYLRDHWALITGSGVISLLLSLLVTGWLVQSHLQARRIRQQEEETHVHRG</sequence>
<evidence type="ECO:0000313" key="8">
    <source>
        <dbReference type="Proteomes" id="UP001139347"/>
    </source>
</evidence>
<gene>
    <name evidence="7" type="ORF">MUG84_10210</name>
</gene>
<evidence type="ECO:0000256" key="3">
    <source>
        <dbReference type="ARBA" id="ARBA00022692"/>
    </source>
</evidence>
<evidence type="ECO:0000313" key="7">
    <source>
        <dbReference type="EMBL" id="MCJ8012116.1"/>
    </source>
</evidence>
<dbReference type="PANTHER" id="PTHR33931">
    <property type="entry name" value="HOLIN-LIKE PROTEIN CIDA-RELATED"/>
    <property type="match status" value="1"/>
</dbReference>
<keyword evidence="5 6" id="KW-0472">Membrane</keyword>
<dbReference type="InterPro" id="IPR005538">
    <property type="entry name" value="LrgA/CidA"/>
</dbReference>
<evidence type="ECO:0000256" key="5">
    <source>
        <dbReference type="ARBA" id="ARBA00023136"/>
    </source>
</evidence>
<keyword evidence="2" id="KW-1003">Cell membrane</keyword>
<name>A0A9X1WP68_9BACL</name>
<keyword evidence="3 6" id="KW-0812">Transmembrane</keyword>
<dbReference type="GO" id="GO:0005886">
    <property type="term" value="C:plasma membrane"/>
    <property type="evidence" value="ECO:0007669"/>
    <property type="project" value="UniProtKB-SubCell"/>
</dbReference>
<feature type="transmembrane region" description="Helical" evidence="6">
    <location>
        <begin position="24"/>
        <end position="44"/>
    </location>
</feature>
<dbReference type="AlphaFoldDB" id="A0A9X1WP68"/>
<proteinExistence type="predicted"/>
<evidence type="ECO:0000256" key="2">
    <source>
        <dbReference type="ARBA" id="ARBA00022475"/>
    </source>
</evidence>
<protein>
    <submittedName>
        <fullName evidence="7">CidA/LrgA family protein</fullName>
    </submittedName>
</protein>
<keyword evidence="8" id="KW-1185">Reference proteome</keyword>
<dbReference type="EMBL" id="JALIRP010000003">
    <property type="protein sequence ID" value="MCJ8012116.1"/>
    <property type="molecule type" value="Genomic_DNA"/>
</dbReference>
<evidence type="ECO:0000256" key="1">
    <source>
        <dbReference type="ARBA" id="ARBA00004651"/>
    </source>
</evidence>
<keyword evidence="4 6" id="KW-1133">Transmembrane helix</keyword>
<dbReference type="Pfam" id="PF03788">
    <property type="entry name" value="LrgA"/>
    <property type="match status" value="1"/>
</dbReference>
<comment type="caution">
    <text evidence="7">The sequence shown here is derived from an EMBL/GenBank/DDBJ whole genome shotgun (WGS) entry which is preliminary data.</text>
</comment>